<protein>
    <submittedName>
        <fullName evidence="1">Uncharacterized protein</fullName>
    </submittedName>
</protein>
<organism evidence="1 2">
    <name type="scientific">Xenoophorus captivus</name>
    <dbReference type="NCBI Taxonomy" id="1517983"/>
    <lineage>
        <taxon>Eukaryota</taxon>
        <taxon>Metazoa</taxon>
        <taxon>Chordata</taxon>
        <taxon>Craniata</taxon>
        <taxon>Vertebrata</taxon>
        <taxon>Euteleostomi</taxon>
        <taxon>Actinopterygii</taxon>
        <taxon>Neopterygii</taxon>
        <taxon>Teleostei</taxon>
        <taxon>Neoteleostei</taxon>
        <taxon>Acanthomorphata</taxon>
        <taxon>Ovalentaria</taxon>
        <taxon>Atherinomorphae</taxon>
        <taxon>Cyprinodontiformes</taxon>
        <taxon>Goodeidae</taxon>
        <taxon>Xenoophorus</taxon>
    </lineage>
</organism>
<name>A0ABV0QW88_9TELE</name>
<proteinExistence type="predicted"/>
<dbReference type="EMBL" id="JAHRIN010025710">
    <property type="protein sequence ID" value="MEQ2200101.1"/>
    <property type="molecule type" value="Genomic_DNA"/>
</dbReference>
<keyword evidence="2" id="KW-1185">Reference proteome</keyword>
<sequence>MRYSTLRLPAVCLVDELGDLLQVVSGVHNHGFCVIQVQRSQGERQEVQPVYGWSQQLERDVFLLFLNSGGQPEASEMDVDI</sequence>
<reference evidence="1 2" key="1">
    <citation type="submission" date="2021-06" db="EMBL/GenBank/DDBJ databases">
        <authorList>
            <person name="Palmer J.M."/>
        </authorList>
    </citation>
    <scope>NUCLEOTIDE SEQUENCE [LARGE SCALE GENOMIC DNA]</scope>
    <source>
        <strain evidence="1 2">XC_2019</strain>
        <tissue evidence="1">Muscle</tissue>
    </source>
</reference>
<dbReference type="Proteomes" id="UP001434883">
    <property type="component" value="Unassembled WGS sequence"/>
</dbReference>
<gene>
    <name evidence="1" type="ORF">XENOCAPTIV_022495</name>
</gene>
<comment type="caution">
    <text evidence="1">The sequence shown here is derived from an EMBL/GenBank/DDBJ whole genome shotgun (WGS) entry which is preliminary data.</text>
</comment>
<accession>A0ABV0QW88</accession>
<evidence type="ECO:0000313" key="1">
    <source>
        <dbReference type="EMBL" id="MEQ2200101.1"/>
    </source>
</evidence>
<evidence type="ECO:0000313" key="2">
    <source>
        <dbReference type="Proteomes" id="UP001434883"/>
    </source>
</evidence>